<comment type="similarity">
    <text evidence="5">Belongs to the SAT4 family.</text>
</comment>
<sequence length="372" mass="42268">MNGTLEGMSIMYQPALTPPAGVVPNFVDPPGSDPKQRVKMIILHALFPFLLGPVPLYTRFCILKRSSWQDYVFILAFASYVVYIALIVLQLQHGAGINQWNVPVWKYLLFDKYVHVGVVIYNIYIMTIRAAILLQFMGFFVPPSAGVRRRFYLIHILLWTNVLFYISVSICEAFTCRPDLNSPTLGPEKTCLRAINIFAVTGAVNIIYDLIMLGMPLIWIWKLQLPASRKVGVFIVFGFGTCALVFSIMREVVTLKVLDSVDRTYDYARVAFFFAIENCAGFLCYCLPSFPKFVRHFKEKLFPKQKSKLLRLTSKVSTITSREETEVQSVNSGRPLQDQYYSTTDEKSIVGKSDLLTTIKRLLAVFRRSSAG</sequence>
<dbReference type="EMBL" id="MU006098">
    <property type="protein sequence ID" value="KAF2837866.1"/>
    <property type="molecule type" value="Genomic_DNA"/>
</dbReference>
<comment type="caution">
    <text evidence="8">The sequence shown here is derived from an EMBL/GenBank/DDBJ whole genome shotgun (WGS) entry which is preliminary data.</text>
</comment>
<name>A0A9P4VLT1_9PEZI</name>
<feature type="transmembrane region" description="Helical" evidence="6">
    <location>
        <begin position="113"/>
        <end position="140"/>
    </location>
</feature>
<feature type="transmembrane region" description="Helical" evidence="6">
    <location>
        <begin position="72"/>
        <end position="93"/>
    </location>
</feature>
<protein>
    <recommendedName>
        <fullName evidence="7">Rhodopsin domain-containing protein</fullName>
    </recommendedName>
</protein>
<dbReference type="Proteomes" id="UP000799429">
    <property type="component" value="Unassembled WGS sequence"/>
</dbReference>
<dbReference type="PANTHER" id="PTHR33048:SF160">
    <property type="entry name" value="SAT4 FAMILY MEMBRANE PROTEIN"/>
    <property type="match status" value="1"/>
</dbReference>
<evidence type="ECO:0000256" key="5">
    <source>
        <dbReference type="ARBA" id="ARBA00038359"/>
    </source>
</evidence>
<feature type="domain" description="Rhodopsin" evidence="7">
    <location>
        <begin position="56"/>
        <end position="294"/>
    </location>
</feature>
<keyword evidence="2 6" id="KW-0812">Transmembrane</keyword>
<organism evidence="8 9">
    <name type="scientific">Patellaria atrata CBS 101060</name>
    <dbReference type="NCBI Taxonomy" id="1346257"/>
    <lineage>
        <taxon>Eukaryota</taxon>
        <taxon>Fungi</taxon>
        <taxon>Dikarya</taxon>
        <taxon>Ascomycota</taxon>
        <taxon>Pezizomycotina</taxon>
        <taxon>Dothideomycetes</taxon>
        <taxon>Dothideomycetes incertae sedis</taxon>
        <taxon>Patellariales</taxon>
        <taxon>Patellariaceae</taxon>
        <taxon>Patellaria</taxon>
    </lineage>
</organism>
<evidence type="ECO:0000313" key="9">
    <source>
        <dbReference type="Proteomes" id="UP000799429"/>
    </source>
</evidence>
<dbReference type="Pfam" id="PF20684">
    <property type="entry name" value="Fung_rhodopsin"/>
    <property type="match status" value="1"/>
</dbReference>
<feature type="transmembrane region" description="Helical" evidence="6">
    <location>
        <begin position="195"/>
        <end position="219"/>
    </location>
</feature>
<feature type="transmembrane region" description="Helical" evidence="6">
    <location>
        <begin position="270"/>
        <end position="290"/>
    </location>
</feature>
<accession>A0A9P4VLT1</accession>
<keyword evidence="4 6" id="KW-0472">Membrane</keyword>
<evidence type="ECO:0000259" key="7">
    <source>
        <dbReference type="Pfam" id="PF20684"/>
    </source>
</evidence>
<dbReference type="InterPro" id="IPR049326">
    <property type="entry name" value="Rhodopsin_dom_fungi"/>
</dbReference>
<evidence type="ECO:0000313" key="8">
    <source>
        <dbReference type="EMBL" id="KAF2837866.1"/>
    </source>
</evidence>
<evidence type="ECO:0000256" key="6">
    <source>
        <dbReference type="SAM" id="Phobius"/>
    </source>
</evidence>
<dbReference type="AlphaFoldDB" id="A0A9P4VLT1"/>
<feature type="transmembrane region" description="Helical" evidence="6">
    <location>
        <begin position="231"/>
        <end position="250"/>
    </location>
</feature>
<evidence type="ECO:0000256" key="2">
    <source>
        <dbReference type="ARBA" id="ARBA00022692"/>
    </source>
</evidence>
<evidence type="ECO:0000256" key="1">
    <source>
        <dbReference type="ARBA" id="ARBA00004141"/>
    </source>
</evidence>
<evidence type="ECO:0000256" key="4">
    <source>
        <dbReference type="ARBA" id="ARBA00023136"/>
    </source>
</evidence>
<feature type="transmembrane region" description="Helical" evidence="6">
    <location>
        <begin position="41"/>
        <end position="60"/>
    </location>
</feature>
<dbReference type="GO" id="GO:0016020">
    <property type="term" value="C:membrane"/>
    <property type="evidence" value="ECO:0007669"/>
    <property type="project" value="UniProtKB-SubCell"/>
</dbReference>
<dbReference type="InterPro" id="IPR052337">
    <property type="entry name" value="SAT4-like"/>
</dbReference>
<proteinExistence type="inferred from homology"/>
<dbReference type="PANTHER" id="PTHR33048">
    <property type="entry name" value="PTH11-LIKE INTEGRAL MEMBRANE PROTEIN (AFU_ORTHOLOGUE AFUA_5G11245)"/>
    <property type="match status" value="1"/>
</dbReference>
<keyword evidence="9" id="KW-1185">Reference proteome</keyword>
<feature type="transmembrane region" description="Helical" evidence="6">
    <location>
        <begin position="152"/>
        <end position="175"/>
    </location>
</feature>
<comment type="subcellular location">
    <subcellularLocation>
        <location evidence="1">Membrane</location>
        <topology evidence="1">Multi-pass membrane protein</topology>
    </subcellularLocation>
</comment>
<dbReference type="OrthoDB" id="4682787at2759"/>
<keyword evidence="3 6" id="KW-1133">Transmembrane helix</keyword>
<evidence type="ECO:0000256" key="3">
    <source>
        <dbReference type="ARBA" id="ARBA00022989"/>
    </source>
</evidence>
<reference evidence="8" key="1">
    <citation type="journal article" date="2020" name="Stud. Mycol.">
        <title>101 Dothideomycetes genomes: a test case for predicting lifestyles and emergence of pathogens.</title>
        <authorList>
            <person name="Haridas S."/>
            <person name="Albert R."/>
            <person name="Binder M."/>
            <person name="Bloem J."/>
            <person name="Labutti K."/>
            <person name="Salamov A."/>
            <person name="Andreopoulos B."/>
            <person name="Baker S."/>
            <person name="Barry K."/>
            <person name="Bills G."/>
            <person name="Bluhm B."/>
            <person name="Cannon C."/>
            <person name="Castanera R."/>
            <person name="Culley D."/>
            <person name="Daum C."/>
            <person name="Ezra D."/>
            <person name="Gonzalez J."/>
            <person name="Henrissat B."/>
            <person name="Kuo A."/>
            <person name="Liang C."/>
            <person name="Lipzen A."/>
            <person name="Lutzoni F."/>
            <person name="Magnuson J."/>
            <person name="Mondo S."/>
            <person name="Nolan M."/>
            <person name="Ohm R."/>
            <person name="Pangilinan J."/>
            <person name="Park H.-J."/>
            <person name="Ramirez L."/>
            <person name="Alfaro M."/>
            <person name="Sun H."/>
            <person name="Tritt A."/>
            <person name="Yoshinaga Y."/>
            <person name="Zwiers L.-H."/>
            <person name="Turgeon B."/>
            <person name="Goodwin S."/>
            <person name="Spatafora J."/>
            <person name="Crous P."/>
            <person name="Grigoriev I."/>
        </authorList>
    </citation>
    <scope>NUCLEOTIDE SEQUENCE</scope>
    <source>
        <strain evidence="8">CBS 101060</strain>
    </source>
</reference>
<gene>
    <name evidence="8" type="ORF">M501DRAFT_1017629</name>
</gene>